<dbReference type="Gene3D" id="1.10.579.10">
    <property type="entry name" value="DNA Cyclobutane Dipyrimidine Photolyase, subunit A, domain 3"/>
    <property type="match status" value="1"/>
</dbReference>
<accession>A0A0N0DT16</accession>
<feature type="binding site" evidence="4">
    <location>
        <begin position="306"/>
        <end position="313"/>
    </location>
    <ligand>
        <name>FAD</name>
        <dbReference type="ChEBI" id="CHEBI:57692"/>
    </ligand>
</feature>
<dbReference type="EMBL" id="LGTL01000019">
    <property type="protein sequence ID" value="KPA76772.1"/>
    <property type="molecule type" value="Genomic_DNA"/>
</dbReference>
<feature type="site" description="Electron transfer via tryptophanyl radical" evidence="5">
    <location>
        <position position="358"/>
    </location>
</feature>
<feature type="site" description="Electron transfer via tryptophanyl radical" evidence="5">
    <location>
        <position position="434"/>
    </location>
</feature>
<feature type="binding site" evidence="4">
    <location>
        <position position="303"/>
    </location>
    <ligand>
        <name>FAD</name>
        <dbReference type="ChEBI" id="CHEBI:57692"/>
    </ligand>
</feature>
<dbReference type="Gene3D" id="3.40.50.620">
    <property type="entry name" value="HUPs"/>
    <property type="match status" value="1"/>
</dbReference>
<dbReference type="PANTHER" id="PTHR11455">
    <property type="entry name" value="CRYPTOCHROME"/>
    <property type="match status" value="1"/>
</dbReference>
<dbReference type="OrthoDB" id="435881at2759"/>
<evidence type="ECO:0000259" key="7">
    <source>
        <dbReference type="PROSITE" id="PS51645"/>
    </source>
</evidence>
<dbReference type="PROSITE" id="PS51645">
    <property type="entry name" value="PHR_CRY_ALPHA_BETA"/>
    <property type="match status" value="1"/>
</dbReference>
<dbReference type="PANTHER" id="PTHR11455:SF18">
    <property type="entry name" value="SI:CH1073-390K14.1"/>
    <property type="match status" value="1"/>
</dbReference>
<comment type="cofactor">
    <cofactor evidence="4">
        <name>FAD</name>
        <dbReference type="ChEBI" id="CHEBI:57692"/>
    </cofactor>
    <text evidence="4">Binds 1 FAD per subunit.</text>
</comment>
<evidence type="ECO:0000256" key="4">
    <source>
        <dbReference type="PIRSR" id="PIRSR602081-1"/>
    </source>
</evidence>
<gene>
    <name evidence="8" type="ORF">ABB37_07594</name>
</gene>
<keyword evidence="3 4" id="KW-0274">FAD</keyword>
<dbReference type="GO" id="GO:0003677">
    <property type="term" value="F:DNA binding"/>
    <property type="evidence" value="ECO:0007669"/>
    <property type="project" value="TreeGrafter"/>
</dbReference>
<dbReference type="PRINTS" id="PR00147">
    <property type="entry name" value="DNAPHOTLYASE"/>
</dbReference>
<name>A0A0N0DT16_LEPPY</name>
<feature type="binding site" evidence="4">
    <location>
        <begin position="424"/>
        <end position="426"/>
    </location>
    <ligand>
        <name>FAD</name>
        <dbReference type="ChEBI" id="CHEBI:57692"/>
    </ligand>
</feature>
<dbReference type="Pfam" id="PF03441">
    <property type="entry name" value="FAD_binding_7"/>
    <property type="match status" value="1"/>
</dbReference>
<evidence type="ECO:0000313" key="9">
    <source>
        <dbReference type="Proteomes" id="UP000037923"/>
    </source>
</evidence>
<dbReference type="GO" id="GO:0071949">
    <property type="term" value="F:FAD binding"/>
    <property type="evidence" value="ECO:0007669"/>
    <property type="project" value="TreeGrafter"/>
</dbReference>
<evidence type="ECO:0000256" key="6">
    <source>
        <dbReference type="SAM" id="MobiDB-lite"/>
    </source>
</evidence>
<dbReference type="InterPro" id="IPR014729">
    <property type="entry name" value="Rossmann-like_a/b/a_fold"/>
</dbReference>
<dbReference type="AlphaFoldDB" id="A0A0N0DT16"/>
<sequence length="541" mass="61785">MAEVKRNRSRSPSSGTVRCEKKPRTEREEVALFIFRRDLRLVDNTGLQGLLDEAAQRSLRVLPAFFFNPIQCDKAQNKYFGDSFFQFFCQSLEDLDGASQLNNHLVCLRGSDEECLQQVRRGGYDVTVLGYNEDFTPFARARDQLLSAYADDHGVTCVVGRQDYTLRPLGEVVSGAERPYSVFTPFFNKFLCDHASRVAKPIATDVERVQSMLVRQPKKYLEEYLVDPTRLCTHNPSIVEKGGRTEGLRRLANIKSMTNYGSVRDDIAHDQTSHLSPYMKCGAVSTREVWHASVQAVGLAHAFTRQLVWREFYAMLLHHHPRLAQGQLNAFIGQTEIVATTRPQHNAPFQAKYEDFQWSWKPQHFDAFREGRTGVPLVDAAVRCLTATGWCHNRCRLVISNFAVKVLAIDWRVGERWYATVAVDYDVANNNGGWLWSSGQGADAQPFFRTFNPFRQSERFDPDCEYIYKWVPELKNVPPEVVHSWDTYCAKLEHQKKGRGSKGSQKGKVKEYDTAYPPPLVDIAKARTAVIDKFKSYTPKK</sequence>
<dbReference type="GO" id="GO:0043153">
    <property type="term" value="P:entrainment of circadian clock by photoperiod"/>
    <property type="evidence" value="ECO:0007669"/>
    <property type="project" value="TreeGrafter"/>
</dbReference>
<dbReference type="RefSeq" id="XP_015655211.1">
    <property type="nucleotide sequence ID" value="XM_015806289.1"/>
</dbReference>
<dbReference type="GO" id="GO:0032922">
    <property type="term" value="P:circadian regulation of gene expression"/>
    <property type="evidence" value="ECO:0007669"/>
    <property type="project" value="TreeGrafter"/>
</dbReference>
<feature type="site" description="Electron transfer via tryptophanyl radical" evidence="5">
    <location>
        <position position="411"/>
    </location>
</feature>
<organism evidence="8 9">
    <name type="scientific">Leptomonas pyrrhocoris</name>
    <name type="common">Firebug parasite</name>
    <dbReference type="NCBI Taxonomy" id="157538"/>
    <lineage>
        <taxon>Eukaryota</taxon>
        <taxon>Discoba</taxon>
        <taxon>Euglenozoa</taxon>
        <taxon>Kinetoplastea</taxon>
        <taxon>Metakinetoplastina</taxon>
        <taxon>Trypanosomatida</taxon>
        <taxon>Trypanosomatidae</taxon>
        <taxon>Leishmaniinae</taxon>
        <taxon>Leptomonas</taxon>
    </lineage>
</organism>
<dbReference type="SUPFAM" id="SSF48173">
    <property type="entry name" value="Cryptochrome/photolyase FAD-binding domain"/>
    <property type="match status" value="1"/>
</dbReference>
<dbReference type="InterPro" id="IPR036155">
    <property type="entry name" value="Crypto/Photolyase_N_sf"/>
</dbReference>
<feature type="binding site" evidence="4">
    <location>
        <position position="260"/>
    </location>
    <ligand>
        <name>FAD</name>
        <dbReference type="ChEBI" id="CHEBI:57692"/>
    </ligand>
</feature>
<dbReference type="InterPro" id="IPR002081">
    <property type="entry name" value="Cryptochrome/DNA_photolyase_1"/>
</dbReference>
<dbReference type="Pfam" id="PF00875">
    <property type="entry name" value="DNA_photolyase"/>
    <property type="match status" value="1"/>
</dbReference>
<evidence type="ECO:0000256" key="3">
    <source>
        <dbReference type="ARBA" id="ARBA00022827"/>
    </source>
</evidence>
<keyword evidence="9" id="KW-1185">Reference proteome</keyword>
<dbReference type="InterPro" id="IPR036134">
    <property type="entry name" value="Crypto/Photolyase_FAD-like_sf"/>
</dbReference>
<protein>
    <submittedName>
        <fullName evidence="8">Putative deoxyribodipyrimidine photolyase</fullName>
    </submittedName>
</protein>
<feature type="region of interest" description="Disordered" evidence="6">
    <location>
        <begin position="1"/>
        <end position="22"/>
    </location>
</feature>
<dbReference type="GO" id="GO:0005737">
    <property type="term" value="C:cytoplasm"/>
    <property type="evidence" value="ECO:0007669"/>
    <property type="project" value="TreeGrafter"/>
</dbReference>
<proteinExistence type="inferred from homology"/>
<reference evidence="8 9" key="1">
    <citation type="submission" date="2015-07" db="EMBL/GenBank/DDBJ databases">
        <title>High-quality genome of monoxenous trypanosomatid Leptomonas pyrrhocoris.</title>
        <authorList>
            <person name="Flegontov P."/>
            <person name="Butenko A."/>
            <person name="Firsov S."/>
            <person name="Vlcek C."/>
            <person name="Logacheva M.D."/>
            <person name="Field M."/>
            <person name="Filatov D."/>
            <person name="Flegontova O."/>
            <person name="Gerasimov E."/>
            <person name="Jackson A.P."/>
            <person name="Kelly S."/>
            <person name="Opperdoes F."/>
            <person name="O'Reilly A."/>
            <person name="Votypka J."/>
            <person name="Yurchenko V."/>
            <person name="Lukes J."/>
        </authorList>
    </citation>
    <scope>NUCLEOTIDE SEQUENCE [LARGE SCALE GENOMIC DNA]</scope>
    <source>
        <strain evidence="8">H10</strain>
    </source>
</reference>
<dbReference type="Gene3D" id="1.25.40.80">
    <property type="match status" value="1"/>
</dbReference>
<comment type="similarity">
    <text evidence="1">Belongs to the DNA photolyase class-1 family.</text>
</comment>
<dbReference type="OMA" id="YTVFTPY"/>
<dbReference type="InterPro" id="IPR005101">
    <property type="entry name" value="Cryptochr/Photolyase_FAD-bd"/>
</dbReference>
<dbReference type="GO" id="GO:0003904">
    <property type="term" value="F:deoxyribodipyrimidine photo-lyase activity"/>
    <property type="evidence" value="ECO:0007669"/>
    <property type="project" value="TreeGrafter"/>
</dbReference>
<keyword evidence="2 4" id="KW-0285">Flavoprotein</keyword>
<evidence type="ECO:0000256" key="2">
    <source>
        <dbReference type="ARBA" id="ARBA00022630"/>
    </source>
</evidence>
<dbReference type="VEuPathDB" id="TriTrypDB:LpyrH10_19_1450"/>
<dbReference type="InterPro" id="IPR006050">
    <property type="entry name" value="DNA_photolyase_N"/>
</dbReference>
<evidence type="ECO:0000313" key="8">
    <source>
        <dbReference type="EMBL" id="KPA76772.1"/>
    </source>
</evidence>
<dbReference type="GO" id="GO:0005634">
    <property type="term" value="C:nucleus"/>
    <property type="evidence" value="ECO:0007669"/>
    <property type="project" value="TreeGrafter"/>
</dbReference>
<evidence type="ECO:0000256" key="5">
    <source>
        <dbReference type="PIRSR" id="PIRSR602081-2"/>
    </source>
</evidence>
<feature type="domain" description="Photolyase/cryptochrome alpha/beta" evidence="7">
    <location>
        <begin position="29"/>
        <end position="165"/>
    </location>
</feature>
<evidence type="ECO:0000256" key="1">
    <source>
        <dbReference type="ARBA" id="ARBA00005862"/>
    </source>
</evidence>
<feature type="binding site" evidence="4">
    <location>
        <begin position="272"/>
        <end position="276"/>
    </location>
    <ligand>
        <name>FAD</name>
        <dbReference type="ChEBI" id="CHEBI:57692"/>
    </ligand>
</feature>
<dbReference type="GeneID" id="26907879"/>
<comment type="caution">
    <text evidence="8">The sequence shown here is derived from an EMBL/GenBank/DDBJ whole genome shotgun (WGS) entry which is preliminary data.</text>
</comment>
<keyword evidence="8" id="KW-0456">Lyase</keyword>
<dbReference type="Proteomes" id="UP000037923">
    <property type="component" value="Unassembled WGS sequence"/>
</dbReference>
<dbReference type="SUPFAM" id="SSF52425">
    <property type="entry name" value="Cryptochrome/photolyase, N-terminal domain"/>
    <property type="match status" value="1"/>
</dbReference>